<evidence type="ECO:0000313" key="3">
    <source>
        <dbReference type="Proteomes" id="UP000308768"/>
    </source>
</evidence>
<dbReference type="GO" id="GO:0005743">
    <property type="term" value="C:mitochondrial inner membrane"/>
    <property type="evidence" value="ECO:0007669"/>
    <property type="project" value="TreeGrafter"/>
</dbReference>
<evidence type="ECO:0000256" key="1">
    <source>
        <dbReference type="SAM" id="MobiDB-lite"/>
    </source>
</evidence>
<reference evidence="2 3" key="1">
    <citation type="submission" date="2017-03" db="EMBL/GenBank/DDBJ databases">
        <title>Genomes of endolithic fungi from Antarctica.</title>
        <authorList>
            <person name="Coleine C."/>
            <person name="Masonjones S."/>
            <person name="Stajich J.E."/>
        </authorList>
    </citation>
    <scope>NUCLEOTIDE SEQUENCE [LARGE SCALE GENOMIC DNA]</scope>
    <source>
        <strain evidence="2 3">CCFEE 5187</strain>
    </source>
</reference>
<dbReference type="PANTHER" id="PTHR36959">
    <property type="entry name" value="ALTERED INHERITANCE OF MITOCHONDRIA PROTEIN 24, MITOCHONDRIAL"/>
    <property type="match status" value="1"/>
</dbReference>
<name>A0A4U0WMW1_9PEZI</name>
<sequence>PGLNLGALVPNTKFFRVMHETATWQAITGALFRVRTWARRGIWGDRLFLKFQGPSTILLQSRASRISDVLTARDIAEIADSPAGAAQSTVQLRLSKEGGHGSSNSATGATPPPPPPTSIKYATVKSDGKVEIRDS</sequence>
<proteinExistence type="predicted"/>
<evidence type="ECO:0000313" key="2">
    <source>
        <dbReference type="EMBL" id="TKA63783.1"/>
    </source>
</evidence>
<gene>
    <name evidence="2" type="ORF">B0A49_11251</name>
</gene>
<dbReference type="AlphaFoldDB" id="A0A4U0WMW1"/>
<accession>A0A4U0WMW1</accession>
<comment type="caution">
    <text evidence="2">The sequence shown here is derived from an EMBL/GenBank/DDBJ whole genome shotgun (WGS) entry which is preliminary data.</text>
</comment>
<organism evidence="2 3">
    <name type="scientific">Cryomyces minteri</name>
    <dbReference type="NCBI Taxonomy" id="331657"/>
    <lineage>
        <taxon>Eukaryota</taxon>
        <taxon>Fungi</taxon>
        <taxon>Dikarya</taxon>
        <taxon>Ascomycota</taxon>
        <taxon>Pezizomycotina</taxon>
        <taxon>Dothideomycetes</taxon>
        <taxon>Dothideomycetes incertae sedis</taxon>
        <taxon>Cryomyces</taxon>
    </lineage>
</organism>
<dbReference type="EMBL" id="NAJN01001351">
    <property type="protein sequence ID" value="TKA63783.1"/>
    <property type="molecule type" value="Genomic_DNA"/>
</dbReference>
<protein>
    <submittedName>
        <fullName evidence="2">Uncharacterized protein</fullName>
    </submittedName>
</protein>
<feature type="non-terminal residue" evidence="2">
    <location>
        <position position="1"/>
    </location>
</feature>
<dbReference type="GO" id="GO:0007007">
    <property type="term" value="P:inner mitochondrial membrane organization"/>
    <property type="evidence" value="ECO:0007669"/>
    <property type="project" value="TreeGrafter"/>
</dbReference>
<feature type="region of interest" description="Disordered" evidence="1">
    <location>
        <begin position="93"/>
        <end position="135"/>
    </location>
</feature>
<feature type="compositionally biased region" description="Basic and acidic residues" evidence="1">
    <location>
        <begin position="126"/>
        <end position="135"/>
    </location>
</feature>
<dbReference type="PANTHER" id="PTHR36959:SF2">
    <property type="entry name" value="ALTERED INHERITANCE OF MITOCHONDRIA PROTEIN 24, MITOCHONDRIAL"/>
    <property type="match status" value="1"/>
</dbReference>
<keyword evidence="3" id="KW-1185">Reference proteome</keyword>
<dbReference type="Proteomes" id="UP000308768">
    <property type="component" value="Unassembled WGS sequence"/>
</dbReference>
<dbReference type="OrthoDB" id="5295771at2759"/>